<gene>
    <name evidence="7" type="ORF">ACFOX0_16810</name>
</gene>
<dbReference type="Gene3D" id="3.20.20.70">
    <property type="entry name" value="Aldolase class I"/>
    <property type="match status" value="1"/>
</dbReference>
<dbReference type="RefSeq" id="WP_377546660.1">
    <property type="nucleotide sequence ID" value="NZ_JBHSBN010000010.1"/>
</dbReference>
<keyword evidence="8" id="KW-1185">Reference proteome</keyword>
<keyword evidence="4" id="KW-0442">Lipid degradation</keyword>
<dbReference type="SUPFAM" id="SSF49899">
    <property type="entry name" value="Concanavalin A-like lectins/glucanases"/>
    <property type="match status" value="1"/>
</dbReference>
<dbReference type="InterPro" id="IPR013785">
    <property type="entry name" value="Aldolase_TIM"/>
</dbReference>
<dbReference type="EMBL" id="JBHSBN010000010">
    <property type="protein sequence ID" value="MFC4107577.1"/>
    <property type="molecule type" value="Genomic_DNA"/>
</dbReference>
<protein>
    <recommendedName>
        <fullName evidence="2">galactosylceramidase</fullName>
        <ecNumber evidence="2">3.2.1.46</ecNumber>
    </recommendedName>
    <alternativeName>
        <fullName evidence="5">Galactosylceramidase</fullName>
    </alternativeName>
</protein>
<keyword evidence="3" id="KW-0746">Sphingolipid metabolism</keyword>
<dbReference type="SUPFAM" id="SSF50370">
    <property type="entry name" value="Ricin B-like lectins"/>
    <property type="match status" value="1"/>
</dbReference>
<evidence type="ECO:0000256" key="2">
    <source>
        <dbReference type="ARBA" id="ARBA00012657"/>
    </source>
</evidence>
<dbReference type="CDD" id="cd23418">
    <property type="entry name" value="beta-trefoil_Ricin_XLN-like"/>
    <property type="match status" value="1"/>
</dbReference>
<dbReference type="Pfam" id="PF21708">
    <property type="entry name" value="Glyco_hydro_59_C"/>
    <property type="match status" value="1"/>
</dbReference>
<dbReference type="Gene3D" id="3.20.20.80">
    <property type="entry name" value="Glycosidases"/>
    <property type="match status" value="1"/>
</dbReference>
<dbReference type="InterPro" id="IPR001286">
    <property type="entry name" value="Glyco_hydro_59"/>
</dbReference>
<evidence type="ECO:0000259" key="6">
    <source>
        <dbReference type="SMART" id="SM00458"/>
    </source>
</evidence>
<sequence length="818" mass="86386">MFSRVSHPRSDGTGGVRRRSWWTGWRPHRIAVSVTAAMTTAAAVLTGFAAPAQAATAITINGGSGGRALDGIGAVSGGGGNSRLLIDYPEPQRSDILDYLFKPGYGAAMQLLKVEIGGDTNSTSGAEPSHEHTRGSVNCNRGYEWWLMEQAKARNANIALAGLAWGAPGWIGNGNFWSNDSIDYLVAWLDCAGTHGLTINYLGGWNEKGYNATWYKNLRSALNSHGYGNVKIVASDDFGWGAADESLRDPAFANAVQVFGSHYVCGYRSAQNNCPSSNNAISTGKSLWASENGSDDYNAGAQALARGINRDYIDGKMTGYINWPVLAAITPNIPWATTGVAVAQQPWSGNYSIGKSAWVMGQTTQFTAPGWRYLDSSSGYLGGNRNNGSYVSLKSTNNSDYSTIIETMDAGGAQTLDFTVTGGLSTGTVHVWSTNVRSNNSADFFVRGNDVTPNGGRFSLTVQPGYVYSITTTSGQGKGTAVSPPQGNLQLPYSDNFDGYATGREAKYLMDQQGSFEIAGCAAGRTGQCVRQMSDQTPIYWTSGHAEPFTLLGDLTWRNYTVSSDVLLEKPGYVQLIGRGNTYNHQGPQNMNGYYFRVTDGGAWSILSNNTSGNWRTLASGNTSALGTGRWHTLALTLNGSSLTAAVDGTTVGRATDSTWVAGQIGYGTGQGVTAQFDNLSITPGDGSGNPNPTGEIRSAASNRCLDVNGASQSDGAVVQIWDCNGGANQQWSAGTNNQLTVYGNKCLDVASTASGSRARIMSCTGGSNQQWRLNADGTIVGVGSGLCLDVNGQGTANGSAVQIWTCNGGSNQQWVRG</sequence>
<dbReference type="InterPro" id="IPR035992">
    <property type="entry name" value="Ricin_B-like_lectins"/>
</dbReference>
<comment type="caution">
    <text evidence="7">The sequence shown here is derived from an EMBL/GenBank/DDBJ whole genome shotgun (WGS) entry which is preliminary data.</text>
</comment>
<dbReference type="Pfam" id="PF00652">
    <property type="entry name" value="Ricin_B_lectin"/>
    <property type="match status" value="1"/>
</dbReference>
<dbReference type="SUPFAM" id="SSF51445">
    <property type="entry name" value="(Trans)glycosidases"/>
    <property type="match status" value="1"/>
</dbReference>
<dbReference type="Pfam" id="PF02057">
    <property type="entry name" value="Glyco_hydro_59"/>
    <property type="match status" value="1"/>
</dbReference>
<dbReference type="InterPro" id="IPR013320">
    <property type="entry name" value="ConA-like_dom_sf"/>
</dbReference>
<dbReference type="Gene3D" id="2.80.10.50">
    <property type="match status" value="1"/>
</dbReference>
<feature type="domain" description="Ricin B lectin" evidence="6">
    <location>
        <begin position="694"/>
        <end position="818"/>
    </location>
</feature>
<keyword evidence="4" id="KW-0443">Lipid metabolism</keyword>
<dbReference type="Gene3D" id="2.60.120.560">
    <property type="entry name" value="Exo-inulinase, domain 1"/>
    <property type="match status" value="1"/>
</dbReference>
<accession>A0ABV8KNC7</accession>
<dbReference type="PANTHER" id="PTHR15172:SF1">
    <property type="entry name" value="GALACTOCEREBROSIDASE"/>
    <property type="match status" value="1"/>
</dbReference>
<dbReference type="InterPro" id="IPR049161">
    <property type="entry name" value="GH59_cat"/>
</dbReference>
<dbReference type="PROSITE" id="PS50231">
    <property type="entry name" value="RICIN_B_LECTIN"/>
    <property type="match status" value="1"/>
</dbReference>
<comment type="similarity">
    <text evidence="1">Belongs to the glycosyl hydrolase 59 family.</text>
</comment>
<dbReference type="InterPro" id="IPR017853">
    <property type="entry name" value="GH"/>
</dbReference>
<dbReference type="SMART" id="SM00458">
    <property type="entry name" value="RICIN"/>
    <property type="match status" value="1"/>
</dbReference>
<dbReference type="PRINTS" id="PR00850">
    <property type="entry name" value="GLHYDRLASE59"/>
</dbReference>
<evidence type="ECO:0000313" key="7">
    <source>
        <dbReference type="EMBL" id="MFC4107577.1"/>
    </source>
</evidence>
<evidence type="ECO:0000256" key="5">
    <source>
        <dbReference type="ARBA" id="ARBA00033098"/>
    </source>
</evidence>
<evidence type="ECO:0000256" key="3">
    <source>
        <dbReference type="ARBA" id="ARBA00022919"/>
    </source>
</evidence>
<evidence type="ECO:0000256" key="1">
    <source>
        <dbReference type="ARBA" id="ARBA00005637"/>
    </source>
</evidence>
<name>A0ABV8KNC7_9ACTN</name>
<organism evidence="7 8">
    <name type="scientific">Micromonospora zhanjiangensis</name>
    <dbReference type="NCBI Taxonomy" id="1522057"/>
    <lineage>
        <taxon>Bacteria</taxon>
        <taxon>Bacillati</taxon>
        <taxon>Actinomycetota</taxon>
        <taxon>Actinomycetes</taxon>
        <taxon>Micromonosporales</taxon>
        <taxon>Micromonosporaceae</taxon>
        <taxon>Micromonospora</taxon>
    </lineage>
</organism>
<dbReference type="EC" id="3.2.1.46" evidence="2"/>
<dbReference type="PANTHER" id="PTHR15172">
    <property type="entry name" value="GALACTOCEREBROSIDASE"/>
    <property type="match status" value="1"/>
</dbReference>
<dbReference type="InterPro" id="IPR000772">
    <property type="entry name" value="Ricin_B_lectin"/>
</dbReference>
<reference evidence="8" key="1">
    <citation type="journal article" date="2019" name="Int. J. Syst. Evol. Microbiol.">
        <title>The Global Catalogue of Microorganisms (GCM) 10K type strain sequencing project: providing services to taxonomists for standard genome sequencing and annotation.</title>
        <authorList>
            <consortium name="The Broad Institute Genomics Platform"/>
            <consortium name="The Broad Institute Genome Sequencing Center for Infectious Disease"/>
            <person name="Wu L."/>
            <person name="Ma J."/>
        </authorList>
    </citation>
    <scope>NUCLEOTIDE SEQUENCE [LARGE SCALE GENOMIC DNA]</scope>
    <source>
        <strain evidence="8">2902at01</strain>
    </source>
</reference>
<dbReference type="InterPro" id="IPR049162">
    <property type="entry name" value="GH59_C"/>
</dbReference>
<proteinExistence type="inferred from homology"/>
<dbReference type="Proteomes" id="UP001595868">
    <property type="component" value="Unassembled WGS sequence"/>
</dbReference>
<evidence type="ECO:0000256" key="4">
    <source>
        <dbReference type="ARBA" id="ARBA00022963"/>
    </source>
</evidence>
<evidence type="ECO:0000313" key="8">
    <source>
        <dbReference type="Proteomes" id="UP001595868"/>
    </source>
</evidence>